<dbReference type="InterPro" id="IPR051783">
    <property type="entry name" value="NAD(P)-dependent_oxidoreduct"/>
</dbReference>
<dbReference type="PANTHER" id="PTHR48079:SF6">
    <property type="entry name" value="NAD(P)-BINDING DOMAIN-CONTAINING PROTEIN-RELATED"/>
    <property type="match status" value="1"/>
</dbReference>
<dbReference type="Pfam" id="PF01370">
    <property type="entry name" value="Epimerase"/>
    <property type="match status" value="1"/>
</dbReference>
<dbReference type="GO" id="GO:0005737">
    <property type="term" value="C:cytoplasm"/>
    <property type="evidence" value="ECO:0007669"/>
    <property type="project" value="TreeGrafter"/>
</dbReference>
<dbReference type="InterPro" id="IPR036291">
    <property type="entry name" value="NAD(P)-bd_dom_sf"/>
</dbReference>
<name>A0A1H1A8S6_9ACTN</name>
<dbReference type="AlphaFoldDB" id="A0A1H1A8S6"/>
<dbReference type="InterPro" id="IPR001509">
    <property type="entry name" value="Epimerase_deHydtase"/>
</dbReference>
<sequence length="311" mass="34053">MRVFVIGATGVIGRPLLPMLAENGHHVTALVHENEPEEVSRSVEKVVRGNLLDEERLRVLLDEARPEVVLQLASGFRGREWSLGLRRTALLRRRGTSNLVSAAAAAGVRRVVAQSSAAAYDPDTRGVLDEQAALYTRAPGHWGEAFRSVDALERELFENAELEGVALRFGALYGADTWFGPAGAVHELVRDSALPLVERGDGITSFTHVEDAAAAVLASLGDLEPAAYNVVDNEPAESAEWLPSYARMIGGPEPVSLTLEQARQQLDWGTVHQLTEQCGATNFRFREAAGWRPRWPSWREGFAELFGLWPA</sequence>
<keyword evidence="3" id="KW-1185">Reference proteome</keyword>
<evidence type="ECO:0000259" key="1">
    <source>
        <dbReference type="Pfam" id="PF01370"/>
    </source>
</evidence>
<dbReference type="STRING" id="995062.SAMN04489718_1470"/>
<organism evidence="2 3">
    <name type="scientific">Actinopolyspora saharensis</name>
    <dbReference type="NCBI Taxonomy" id="995062"/>
    <lineage>
        <taxon>Bacteria</taxon>
        <taxon>Bacillati</taxon>
        <taxon>Actinomycetota</taxon>
        <taxon>Actinomycetes</taxon>
        <taxon>Actinopolysporales</taxon>
        <taxon>Actinopolysporaceae</taxon>
        <taxon>Actinopolyspora</taxon>
    </lineage>
</organism>
<dbReference type="PANTHER" id="PTHR48079">
    <property type="entry name" value="PROTEIN YEEZ"/>
    <property type="match status" value="1"/>
</dbReference>
<evidence type="ECO:0000313" key="2">
    <source>
        <dbReference type="EMBL" id="SDQ36057.1"/>
    </source>
</evidence>
<evidence type="ECO:0000313" key="3">
    <source>
        <dbReference type="Proteomes" id="UP000199301"/>
    </source>
</evidence>
<proteinExistence type="predicted"/>
<dbReference type="SUPFAM" id="SSF51735">
    <property type="entry name" value="NAD(P)-binding Rossmann-fold domains"/>
    <property type="match status" value="1"/>
</dbReference>
<gene>
    <name evidence="2" type="ORF">SAMN04489718_1470</name>
</gene>
<dbReference type="Proteomes" id="UP000199301">
    <property type="component" value="Unassembled WGS sequence"/>
</dbReference>
<protein>
    <submittedName>
        <fullName evidence="2">Nucleoside-diphosphate-sugar epimerase</fullName>
    </submittedName>
</protein>
<dbReference type="EMBL" id="FNKO01000001">
    <property type="protein sequence ID" value="SDQ36057.1"/>
    <property type="molecule type" value="Genomic_DNA"/>
</dbReference>
<feature type="domain" description="NAD-dependent epimerase/dehydratase" evidence="1">
    <location>
        <begin position="3"/>
        <end position="230"/>
    </location>
</feature>
<reference evidence="3" key="1">
    <citation type="submission" date="2016-10" db="EMBL/GenBank/DDBJ databases">
        <authorList>
            <person name="Varghese N."/>
            <person name="Submissions S."/>
        </authorList>
    </citation>
    <scope>NUCLEOTIDE SEQUENCE [LARGE SCALE GENOMIC DNA]</scope>
    <source>
        <strain evidence="3">DSM 45459</strain>
    </source>
</reference>
<accession>A0A1H1A8S6</accession>
<dbReference type="GO" id="GO:0004029">
    <property type="term" value="F:aldehyde dehydrogenase (NAD+) activity"/>
    <property type="evidence" value="ECO:0007669"/>
    <property type="project" value="TreeGrafter"/>
</dbReference>
<dbReference type="Gene3D" id="3.40.50.720">
    <property type="entry name" value="NAD(P)-binding Rossmann-like Domain"/>
    <property type="match status" value="1"/>
</dbReference>